<dbReference type="NCBIfam" id="TIGR00916">
    <property type="entry name" value="2A0604s01"/>
    <property type="match status" value="1"/>
</dbReference>
<dbReference type="GO" id="GO:0065002">
    <property type="term" value="P:intracellular protein transmembrane transport"/>
    <property type="evidence" value="ECO:0007669"/>
    <property type="project" value="UniProtKB-UniRule"/>
</dbReference>
<dbReference type="FunFam" id="1.20.1640.10:FF:000004">
    <property type="entry name" value="Protein translocase subunit SecD"/>
    <property type="match status" value="1"/>
</dbReference>
<dbReference type="Proteomes" id="UP001228113">
    <property type="component" value="Chromosome"/>
</dbReference>
<keyword evidence="2 9" id="KW-0813">Transport</keyword>
<dbReference type="Gene3D" id="3.30.70.3400">
    <property type="match status" value="1"/>
</dbReference>
<dbReference type="InterPro" id="IPR005791">
    <property type="entry name" value="SecD"/>
</dbReference>
<dbReference type="InterPro" id="IPR022813">
    <property type="entry name" value="SecD/SecF_arch_bac"/>
</dbReference>
<feature type="transmembrane region" description="Helical" evidence="9">
    <location>
        <begin position="477"/>
        <end position="499"/>
    </location>
</feature>
<dbReference type="GO" id="GO:0005886">
    <property type="term" value="C:plasma membrane"/>
    <property type="evidence" value="ECO:0007669"/>
    <property type="project" value="UniProtKB-SubCell"/>
</dbReference>
<comment type="subcellular location">
    <subcellularLocation>
        <location evidence="1 9">Cell membrane</location>
        <topology evidence="1 9">Multi-pass membrane protein</topology>
    </subcellularLocation>
</comment>
<keyword evidence="4 9" id="KW-0812">Transmembrane</keyword>
<comment type="subunit">
    <text evidence="9">Forms a complex with SecF. Part of the essential Sec protein translocation apparatus which comprises SecA, SecYEG and auxiliary proteins SecDF. Other proteins may also be involved.</text>
</comment>
<dbReference type="RefSeq" id="WP_243346262.1">
    <property type="nucleotide sequence ID" value="NZ_AP027081.1"/>
</dbReference>
<proteinExistence type="inferred from homology"/>
<dbReference type="Gene3D" id="1.20.1640.10">
    <property type="entry name" value="Multidrug efflux transporter AcrB transmembrane domain"/>
    <property type="match status" value="1"/>
</dbReference>
<keyword evidence="5 9" id="KW-0653">Protein transport</keyword>
<reference evidence="13" key="1">
    <citation type="journal article" date="2023" name="Int. J. Syst. Evol. Microbiol.">
        <title>Mesoterricola silvestris gen. nov., sp. nov., Mesoterricola sediminis sp. nov., Geothrix oryzae sp. nov., Geothrix edaphica sp. nov., Geothrix rubra sp. nov., and Geothrix limicola sp. nov., six novel members of Acidobacteriota isolated from soils.</title>
        <authorList>
            <person name="Itoh H."/>
            <person name="Sugisawa Y."/>
            <person name="Mise K."/>
            <person name="Xu Z."/>
            <person name="Kuniyasu M."/>
            <person name="Ushijima N."/>
            <person name="Kawano K."/>
            <person name="Kobayashi E."/>
            <person name="Shiratori Y."/>
            <person name="Masuda Y."/>
            <person name="Senoo K."/>
        </authorList>
    </citation>
    <scope>NUCLEOTIDE SEQUENCE</scope>
    <source>
        <strain evidence="13">W786</strain>
    </source>
</reference>
<dbReference type="Pfam" id="PF07549">
    <property type="entry name" value="Sec_GG"/>
    <property type="match status" value="1"/>
</dbReference>
<dbReference type="SUPFAM" id="SSF82866">
    <property type="entry name" value="Multidrug efflux transporter AcrB transmembrane domain"/>
    <property type="match status" value="1"/>
</dbReference>
<dbReference type="HAMAP" id="MF_01463_B">
    <property type="entry name" value="SecD_B"/>
    <property type="match status" value="1"/>
</dbReference>
<keyword evidence="7 9" id="KW-0811">Translocation</keyword>
<feature type="transmembrane region" description="Helical" evidence="9">
    <location>
        <begin position="7"/>
        <end position="24"/>
    </location>
</feature>
<name>A0AA48H803_9BACT</name>
<feature type="transmembrane region" description="Helical" evidence="9">
    <location>
        <begin position="435"/>
        <end position="456"/>
    </location>
</feature>
<comment type="function">
    <text evidence="9">Part of the Sec protein translocase complex. Interacts with the SecYEG preprotein conducting channel. SecDF uses the proton motive force (PMF) to complete protein translocation after the ATP-dependent function of SecA.</text>
</comment>
<evidence type="ECO:0000259" key="12">
    <source>
        <dbReference type="Pfam" id="PF22599"/>
    </source>
</evidence>
<dbReference type="GO" id="GO:0043952">
    <property type="term" value="P:protein transport by the Sec complex"/>
    <property type="evidence" value="ECO:0007669"/>
    <property type="project" value="UniProtKB-UniRule"/>
</dbReference>
<dbReference type="Pfam" id="PF03176">
    <property type="entry name" value="MMPL"/>
    <property type="match status" value="1"/>
</dbReference>
<evidence type="ECO:0000256" key="1">
    <source>
        <dbReference type="ARBA" id="ARBA00004651"/>
    </source>
</evidence>
<feature type="domain" description="Membrane transport protein MMPL" evidence="10">
    <location>
        <begin position="417"/>
        <end position="520"/>
    </location>
</feature>
<evidence type="ECO:0000259" key="11">
    <source>
        <dbReference type="Pfam" id="PF21760"/>
    </source>
</evidence>
<dbReference type="InterPro" id="IPR055344">
    <property type="entry name" value="SecD_SecF_C_bact"/>
</dbReference>
<evidence type="ECO:0000256" key="7">
    <source>
        <dbReference type="ARBA" id="ARBA00023010"/>
    </source>
</evidence>
<comment type="similarity">
    <text evidence="9">Belongs to the SecD/SecF family. SecD subfamily.</text>
</comment>
<evidence type="ECO:0000256" key="4">
    <source>
        <dbReference type="ARBA" id="ARBA00022692"/>
    </source>
</evidence>
<dbReference type="GO" id="GO:0006605">
    <property type="term" value="P:protein targeting"/>
    <property type="evidence" value="ECO:0007669"/>
    <property type="project" value="UniProtKB-UniRule"/>
</dbReference>
<evidence type="ECO:0000256" key="8">
    <source>
        <dbReference type="ARBA" id="ARBA00023136"/>
    </source>
</evidence>
<evidence type="ECO:0000256" key="6">
    <source>
        <dbReference type="ARBA" id="ARBA00022989"/>
    </source>
</evidence>
<feature type="transmembrane region" description="Helical" evidence="9">
    <location>
        <begin position="408"/>
        <end position="429"/>
    </location>
</feature>
<feature type="domain" description="Protein translocase subunit SecDF P1" evidence="11">
    <location>
        <begin position="134"/>
        <end position="195"/>
    </location>
</feature>
<dbReference type="AlphaFoldDB" id="A0AA48H803"/>
<accession>A0AA48H803</accession>
<evidence type="ECO:0000256" key="3">
    <source>
        <dbReference type="ARBA" id="ARBA00022475"/>
    </source>
</evidence>
<keyword evidence="3 9" id="KW-1003">Cell membrane</keyword>
<feature type="transmembrane region" description="Helical" evidence="9">
    <location>
        <begin position="505"/>
        <end position="525"/>
    </location>
</feature>
<keyword evidence="8 9" id="KW-0472">Membrane</keyword>
<dbReference type="KEGG" id="msea:METESE_25810"/>
<dbReference type="Pfam" id="PF22599">
    <property type="entry name" value="SecDF_P1_head"/>
    <property type="match status" value="1"/>
</dbReference>
<evidence type="ECO:0000259" key="10">
    <source>
        <dbReference type="Pfam" id="PF03176"/>
    </source>
</evidence>
<protein>
    <recommendedName>
        <fullName evidence="9">Protein translocase subunit SecD</fullName>
    </recommendedName>
</protein>
<sequence length="544" mass="59468">MSKRSLWRLIFTTLICVACAYFFVPLSKVRLGLDLKGGVHFELEVQGQEALEADLRDTRDRLTDRLKEKGFPEVVARVDGMAVKADGIPVERQPDVQRIVSQGFSGYDATFTDKGVTLLQKSSYQKSLKDDANKRALQIIENRINQFGVAEPEITATGAEGNRIVVELPGVGDAERERIKGLLTTPGRLEQRLVAKQDPTQGMGWPTREAALARFGGQLPPGTELLAQPLSEREARREGKAWTAPGPGQPDPIRSWVLVEEKVYVDGADITKAEPSINPQTDQHEISYVLNRKGADDFYNLSGIAAEENRRIAVVLDRKVVSILWCKEKIPGGAVRITGSFTKDEAEDFALKLKSGAMRASMKFLEERAMGPSLGADSIAAGVRGALIGFLAIIAFMVFYYRWSGVNAIVALTVNLIVMLGLMGSFHAVITLPGIAGFALTVGMAVDANILIFERIREELSNGKSVAGAIQAGFDRVFWTIVDSHVTQLVAAILLFIFGTGPVKGFAVTLTVGVVASLFTSIYISRFIYDWILERHPGTKTLSI</sequence>
<organism evidence="13 14">
    <name type="scientific">Mesoterricola sediminis</name>
    <dbReference type="NCBI Taxonomy" id="2927980"/>
    <lineage>
        <taxon>Bacteria</taxon>
        <taxon>Pseudomonadati</taxon>
        <taxon>Acidobacteriota</taxon>
        <taxon>Holophagae</taxon>
        <taxon>Holophagales</taxon>
        <taxon>Holophagaceae</taxon>
        <taxon>Mesoterricola</taxon>
    </lineage>
</organism>
<evidence type="ECO:0000256" key="9">
    <source>
        <dbReference type="HAMAP-Rule" id="MF_01463"/>
    </source>
</evidence>
<dbReference type="InterPro" id="IPR022646">
    <property type="entry name" value="SecD/SecF_CS"/>
</dbReference>
<evidence type="ECO:0000313" key="13">
    <source>
        <dbReference type="EMBL" id="BDU77623.1"/>
    </source>
</evidence>
<dbReference type="InterPro" id="IPR004869">
    <property type="entry name" value="MMPL_dom"/>
</dbReference>
<dbReference type="PANTHER" id="PTHR30081">
    <property type="entry name" value="PROTEIN-EXPORT MEMBRANE PROTEIN SEC"/>
    <property type="match status" value="1"/>
</dbReference>
<dbReference type="Gene3D" id="3.30.1360.200">
    <property type="match status" value="1"/>
</dbReference>
<dbReference type="GO" id="GO:0015450">
    <property type="term" value="F:protein-transporting ATPase activity"/>
    <property type="evidence" value="ECO:0007669"/>
    <property type="project" value="InterPro"/>
</dbReference>
<keyword evidence="6 9" id="KW-1133">Transmembrane helix</keyword>
<dbReference type="PANTHER" id="PTHR30081:SF1">
    <property type="entry name" value="PROTEIN TRANSLOCASE SUBUNIT SECD"/>
    <property type="match status" value="1"/>
</dbReference>
<dbReference type="Pfam" id="PF21760">
    <property type="entry name" value="SecD_1st"/>
    <property type="match status" value="1"/>
</dbReference>
<dbReference type="NCBIfam" id="TIGR01129">
    <property type="entry name" value="secD"/>
    <property type="match status" value="1"/>
</dbReference>
<evidence type="ECO:0000313" key="14">
    <source>
        <dbReference type="Proteomes" id="UP001228113"/>
    </source>
</evidence>
<gene>
    <name evidence="9 13" type="primary">secD</name>
    <name evidence="13" type="ORF">METESE_25810</name>
</gene>
<dbReference type="InterPro" id="IPR048631">
    <property type="entry name" value="SecD_1st"/>
</dbReference>
<keyword evidence="14" id="KW-1185">Reference proteome</keyword>
<dbReference type="Gene3D" id="3.30.70.3220">
    <property type="match status" value="1"/>
</dbReference>
<evidence type="ECO:0000256" key="5">
    <source>
        <dbReference type="ARBA" id="ARBA00022927"/>
    </source>
</evidence>
<dbReference type="InterPro" id="IPR054384">
    <property type="entry name" value="SecDF_P1_head"/>
</dbReference>
<feature type="domain" description="SecDF P1 head subdomain" evidence="12">
    <location>
        <begin position="255"/>
        <end position="360"/>
    </location>
</feature>
<dbReference type="EMBL" id="AP027081">
    <property type="protein sequence ID" value="BDU77623.1"/>
    <property type="molecule type" value="Genomic_DNA"/>
</dbReference>
<feature type="transmembrane region" description="Helical" evidence="9">
    <location>
        <begin position="379"/>
        <end position="401"/>
    </location>
</feature>
<evidence type="ECO:0000256" key="2">
    <source>
        <dbReference type="ARBA" id="ARBA00022448"/>
    </source>
</evidence>